<evidence type="ECO:0000259" key="8">
    <source>
        <dbReference type="PROSITE" id="PS50156"/>
    </source>
</evidence>
<evidence type="ECO:0000256" key="1">
    <source>
        <dbReference type="ARBA" id="ARBA00004651"/>
    </source>
</evidence>
<keyword evidence="2" id="KW-1003">Cell membrane</keyword>
<feature type="transmembrane region" description="Helical" evidence="7">
    <location>
        <begin position="271"/>
        <end position="291"/>
    </location>
</feature>
<evidence type="ECO:0000256" key="2">
    <source>
        <dbReference type="ARBA" id="ARBA00022475"/>
    </source>
</evidence>
<dbReference type="PANTHER" id="PTHR33406:SF13">
    <property type="entry name" value="MEMBRANE PROTEIN YDFJ"/>
    <property type="match status" value="1"/>
</dbReference>
<dbReference type="AlphaFoldDB" id="A0ABD5Q162"/>
<evidence type="ECO:0000256" key="6">
    <source>
        <dbReference type="SAM" id="MobiDB-lite"/>
    </source>
</evidence>
<keyword evidence="5 7" id="KW-0472">Membrane</keyword>
<gene>
    <name evidence="9" type="ORF">ACFO9K_09325</name>
</gene>
<feature type="transmembrane region" description="Helical" evidence="7">
    <location>
        <begin position="737"/>
        <end position="757"/>
    </location>
</feature>
<feature type="transmembrane region" description="Helical" evidence="7">
    <location>
        <begin position="814"/>
        <end position="837"/>
    </location>
</feature>
<reference evidence="9 10" key="1">
    <citation type="journal article" date="2019" name="Int. J. Syst. Evol. Microbiol.">
        <title>The Global Catalogue of Microorganisms (GCM) 10K type strain sequencing project: providing services to taxonomists for standard genome sequencing and annotation.</title>
        <authorList>
            <consortium name="The Broad Institute Genomics Platform"/>
            <consortium name="The Broad Institute Genome Sequencing Center for Infectious Disease"/>
            <person name="Wu L."/>
            <person name="Ma J."/>
        </authorList>
    </citation>
    <scope>NUCLEOTIDE SEQUENCE [LARGE SCALE GENOMIC DNA]</scope>
    <source>
        <strain evidence="9 10">XZYJ18</strain>
    </source>
</reference>
<organism evidence="9 10">
    <name type="scientific">Halorussus aquaticus</name>
    <dbReference type="NCBI Taxonomy" id="2953748"/>
    <lineage>
        <taxon>Archaea</taxon>
        <taxon>Methanobacteriati</taxon>
        <taxon>Methanobacteriota</taxon>
        <taxon>Stenosarchaea group</taxon>
        <taxon>Halobacteria</taxon>
        <taxon>Halobacteriales</taxon>
        <taxon>Haladaptataceae</taxon>
        <taxon>Halorussus</taxon>
    </lineage>
</organism>
<dbReference type="Gene3D" id="1.20.1640.10">
    <property type="entry name" value="Multidrug efflux transporter AcrB transmembrane domain"/>
    <property type="match status" value="2"/>
</dbReference>
<evidence type="ECO:0000256" key="5">
    <source>
        <dbReference type="ARBA" id="ARBA00023136"/>
    </source>
</evidence>
<dbReference type="EMBL" id="JBHSHT010000001">
    <property type="protein sequence ID" value="MFC4824465.1"/>
    <property type="molecule type" value="Genomic_DNA"/>
</dbReference>
<feature type="compositionally biased region" description="Low complexity" evidence="6">
    <location>
        <begin position="606"/>
        <end position="619"/>
    </location>
</feature>
<sequence>MKRLFEKSARFVTDHSLVVVLVMLLLTAGVGAGVTKLQMGSTVGDSDAIGDTEVAQKYDYVKNNYAQRNDSNGSPTPVYVRDDDGNVLSKASLLDSLRYQRAVRDNESVAAALPDRGGVVGVSNLVATRLAGGRSAPLSDQIAALESASETEVEATVERTLAAGSPALDLMPKEYEPGTASATSRRMVFPFESVGEDGGSDASGRPQGTPATRALYEQAEETGDHFTAGPHAQMVANEQTQQDTFELILPAALAAILLVLAFSYRDLVDVIVGFVGVVLSVLWMFGILGWLQIPAGFTLIIGPVLIVGLSVDYGLHVFMRYREERGEGEGVREPMARSLSSVAVAVGLVTVTTAVGFMSNVTNEFDLIKDLSVGITLGVVSAFVIFVTIVPALKVTVDRLLERVGFDRRKQSLGKTRLLEPLLASGADLARKAAPVVIVLALVAGAASGFAWTELDRTAFQQGDDEVAEWKQDLPGPLAWEVTEEERNSNYVSERYRSADESDRRMSQVLVEGDVTDPATLERLRDGRERAADSDVVFERAGEVPFVTPLTVMESVAAEDEAFAQTFREADTDGDGVPDRDLEAVYAALYDAAPERASRVVERTDSGAGSASKASGGTASSEFRSLRMVVPIQPDAKYETQADEMRAVAAAVEGDGDALTATAVGSATVSEAESAQTADSILTTLVVALAAVFAMLMVVYRLAEGSASLGAVTVVPIALVTAFVVGGMYLLDVPLTLLTALLMSLIIGLGIDYNIHISDRFAQELDAGRDAYRALREAVTGTGGALFGSTLTSTGAFSALILHPHPQIQSFGTLVVLALTLSFVVSIFVLPSLLFVWTRYVRATPNTESAGPTPAGQQD</sequence>
<feature type="transmembrane region" description="Helical" evidence="7">
    <location>
        <begin position="433"/>
        <end position="452"/>
    </location>
</feature>
<feature type="transmembrane region" description="Helical" evidence="7">
    <location>
        <begin position="297"/>
        <end position="318"/>
    </location>
</feature>
<keyword evidence="4 7" id="KW-1133">Transmembrane helix</keyword>
<feature type="transmembrane region" description="Helical" evidence="7">
    <location>
        <begin position="247"/>
        <end position="264"/>
    </location>
</feature>
<feature type="domain" description="SSD" evidence="8">
    <location>
        <begin position="677"/>
        <end position="836"/>
    </location>
</feature>
<feature type="transmembrane region" description="Helical" evidence="7">
    <location>
        <begin position="339"/>
        <end position="359"/>
    </location>
</feature>
<evidence type="ECO:0000256" key="3">
    <source>
        <dbReference type="ARBA" id="ARBA00022692"/>
    </source>
</evidence>
<dbReference type="Proteomes" id="UP001595945">
    <property type="component" value="Unassembled WGS sequence"/>
</dbReference>
<name>A0ABD5Q162_9EURY</name>
<keyword evidence="10" id="KW-1185">Reference proteome</keyword>
<dbReference type="PANTHER" id="PTHR33406">
    <property type="entry name" value="MEMBRANE PROTEIN MJ1562-RELATED"/>
    <property type="match status" value="1"/>
</dbReference>
<comment type="subcellular location">
    <subcellularLocation>
        <location evidence="1">Cell membrane</location>
        <topology evidence="1">Multi-pass membrane protein</topology>
    </subcellularLocation>
</comment>
<feature type="domain" description="SSD" evidence="8">
    <location>
        <begin position="271"/>
        <end position="396"/>
    </location>
</feature>
<evidence type="ECO:0000256" key="7">
    <source>
        <dbReference type="SAM" id="Phobius"/>
    </source>
</evidence>
<keyword evidence="3 7" id="KW-0812">Transmembrane</keyword>
<feature type="transmembrane region" description="Helical" evidence="7">
    <location>
        <begin position="371"/>
        <end position="393"/>
    </location>
</feature>
<evidence type="ECO:0000313" key="9">
    <source>
        <dbReference type="EMBL" id="MFC4824465.1"/>
    </source>
</evidence>
<dbReference type="RefSeq" id="WP_254269795.1">
    <property type="nucleotide sequence ID" value="NZ_CP100400.1"/>
</dbReference>
<feature type="region of interest" description="Disordered" evidence="6">
    <location>
        <begin position="600"/>
        <end position="619"/>
    </location>
</feature>
<dbReference type="GeneID" id="73044850"/>
<comment type="caution">
    <text evidence="9">The sequence shown here is derived from an EMBL/GenBank/DDBJ whole genome shotgun (WGS) entry which is preliminary data.</text>
</comment>
<feature type="transmembrane region" description="Helical" evidence="7">
    <location>
        <begin position="681"/>
        <end position="702"/>
    </location>
</feature>
<protein>
    <submittedName>
        <fullName evidence="9">RND family transporter</fullName>
    </submittedName>
</protein>
<dbReference type="SUPFAM" id="SSF82866">
    <property type="entry name" value="Multidrug efflux transporter AcrB transmembrane domain"/>
    <property type="match status" value="2"/>
</dbReference>
<evidence type="ECO:0000256" key="4">
    <source>
        <dbReference type="ARBA" id="ARBA00022989"/>
    </source>
</evidence>
<dbReference type="InterPro" id="IPR000731">
    <property type="entry name" value="SSD"/>
</dbReference>
<accession>A0ABD5Q162</accession>
<dbReference type="GO" id="GO:0005886">
    <property type="term" value="C:plasma membrane"/>
    <property type="evidence" value="ECO:0007669"/>
    <property type="project" value="UniProtKB-SubCell"/>
</dbReference>
<feature type="transmembrane region" description="Helical" evidence="7">
    <location>
        <begin position="709"/>
        <end position="731"/>
    </location>
</feature>
<feature type="transmembrane region" description="Helical" evidence="7">
    <location>
        <begin position="778"/>
        <end position="802"/>
    </location>
</feature>
<dbReference type="PROSITE" id="PS50156">
    <property type="entry name" value="SSD"/>
    <property type="match status" value="2"/>
</dbReference>
<dbReference type="Pfam" id="PF03176">
    <property type="entry name" value="MMPL"/>
    <property type="match status" value="2"/>
</dbReference>
<dbReference type="InterPro" id="IPR004869">
    <property type="entry name" value="MMPL_dom"/>
</dbReference>
<proteinExistence type="predicted"/>
<dbReference type="InterPro" id="IPR050545">
    <property type="entry name" value="Mycobact_MmpL"/>
</dbReference>
<evidence type="ECO:0000313" key="10">
    <source>
        <dbReference type="Proteomes" id="UP001595945"/>
    </source>
</evidence>